<feature type="binding site" evidence="13">
    <location>
        <position position="145"/>
    </location>
    <ligand>
        <name>Mg(2+)</name>
        <dbReference type="ChEBI" id="CHEBI:18420"/>
        <label>1</label>
    </ligand>
</feature>
<accession>A0A1F7UWH7</accession>
<dbReference type="Pfam" id="PF02075">
    <property type="entry name" value="RuvC"/>
    <property type="match status" value="1"/>
</dbReference>
<gene>
    <name evidence="13" type="primary">ruvC</name>
    <name evidence="15" type="ORF">A2936_04765</name>
</gene>
<sequence length="166" mass="18098">MRDKPFRCLGFDPGLAITGYGVIERRDGHTSCVGYGVIRTPQKMPLAERLQTLHHEAGSIINKYHPLVIGVETLIFAKNVKTGIVVGEARGVILLAIAQAKIDLVELTPLQVKQALTTYGRAEKQQVQYMVKKVLGLKAIPRPDDAADALAIALAAEQMSALSQWL</sequence>
<dbReference type="GO" id="GO:0005737">
    <property type="term" value="C:cytoplasm"/>
    <property type="evidence" value="ECO:0007669"/>
    <property type="project" value="UniProtKB-SubCell"/>
</dbReference>
<dbReference type="GO" id="GO:0008821">
    <property type="term" value="F:crossover junction DNA endonuclease activity"/>
    <property type="evidence" value="ECO:0007669"/>
    <property type="project" value="UniProtKB-UniRule"/>
</dbReference>
<reference evidence="15 16" key="1">
    <citation type="journal article" date="2016" name="Nat. Commun.">
        <title>Thousands of microbial genomes shed light on interconnected biogeochemical processes in an aquifer system.</title>
        <authorList>
            <person name="Anantharaman K."/>
            <person name="Brown C.T."/>
            <person name="Hug L.A."/>
            <person name="Sharon I."/>
            <person name="Castelle C.J."/>
            <person name="Probst A.J."/>
            <person name="Thomas B.C."/>
            <person name="Singh A."/>
            <person name="Wilkins M.J."/>
            <person name="Karaoz U."/>
            <person name="Brodie E.L."/>
            <person name="Williams K.H."/>
            <person name="Hubbard S.S."/>
            <person name="Banfield J.F."/>
        </authorList>
    </citation>
    <scope>NUCLEOTIDE SEQUENCE [LARGE SCALE GENOMIC DNA]</scope>
</reference>
<evidence type="ECO:0000256" key="12">
    <source>
        <dbReference type="ARBA" id="ARBA00029354"/>
    </source>
</evidence>
<dbReference type="InterPro" id="IPR002176">
    <property type="entry name" value="X-over_junc_endoDNase_RuvC"/>
</dbReference>
<dbReference type="GO" id="GO:0003677">
    <property type="term" value="F:DNA binding"/>
    <property type="evidence" value="ECO:0007669"/>
    <property type="project" value="UniProtKB-KW"/>
</dbReference>
<dbReference type="NCBIfam" id="TIGR00228">
    <property type="entry name" value="ruvC"/>
    <property type="match status" value="1"/>
</dbReference>
<evidence type="ECO:0000256" key="6">
    <source>
        <dbReference type="ARBA" id="ARBA00022763"/>
    </source>
</evidence>
<feature type="active site" evidence="13">
    <location>
        <position position="145"/>
    </location>
</feature>
<dbReference type="PANTHER" id="PTHR30194:SF3">
    <property type="entry name" value="CROSSOVER JUNCTION ENDODEOXYRIBONUCLEASE RUVC"/>
    <property type="match status" value="1"/>
</dbReference>
<dbReference type="GO" id="GO:0006310">
    <property type="term" value="P:DNA recombination"/>
    <property type="evidence" value="ECO:0007669"/>
    <property type="project" value="UniProtKB-UniRule"/>
</dbReference>
<feature type="binding site" evidence="13">
    <location>
        <position position="12"/>
    </location>
    <ligand>
        <name>Mg(2+)</name>
        <dbReference type="ChEBI" id="CHEBI:18420"/>
        <label>1</label>
    </ligand>
</feature>
<organism evidence="15 16">
    <name type="scientific">Candidatus Uhrbacteria bacterium RIFCSPLOWO2_01_FULL_47_25</name>
    <dbReference type="NCBI Taxonomy" id="1802402"/>
    <lineage>
        <taxon>Bacteria</taxon>
        <taxon>Candidatus Uhriibacteriota</taxon>
    </lineage>
</organism>
<keyword evidence="9 13" id="KW-0238">DNA-binding</keyword>
<keyword evidence="7 13" id="KW-0378">Hydrolase</keyword>
<evidence type="ECO:0000256" key="13">
    <source>
        <dbReference type="HAMAP-Rule" id="MF_00034"/>
    </source>
</evidence>
<evidence type="ECO:0000313" key="16">
    <source>
        <dbReference type="Proteomes" id="UP000176846"/>
    </source>
</evidence>
<comment type="catalytic activity">
    <reaction evidence="12 13">
        <text>Endonucleolytic cleavage at a junction such as a reciprocal single-stranded crossover between two homologous DNA duplexes (Holliday junction).</text>
        <dbReference type="EC" id="3.1.21.10"/>
    </reaction>
</comment>
<keyword evidence="2 13" id="KW-0963">Cytoplasm</keyword>
<keyword evidence="10 13" id="KW-0233">DNA recombination</keyword>
<feature type="active site" evidence="13">
    <location>
        <position position="72"/>
    </location>
</feature>
<dbReference type="InterPro" id="IPR036397">
    <property type="entry name" value="RNaseH_sf"/>
</dbReference>
<dbReference type="CDD" id="cd16962">
    <property type="entry name" value="RuvC"/>
    <property type="match status" value="1"/>
</dbReference>
<dbReference type="SUPFAM" id="SSF53098">
    <property type="entry name" value="Ribonuclease H-like"/>
    <property type="match status" value="1"/>
</dbReference>
<keyword evidence="11 13" id="KW-0234">DNA repair</keyword>
<feature type="active site" evidence="13">
    <location>
        <position position="12"/>
    </location>
</feature>
<dbReference type="PANTHER" id="PTHR30194">
    <property type="entry name" value="CROSSOVER JUNCTION ENDODEOXYRIBONUCLEASE RUVC"/>
    <property type="match status" value="1"/>
</dbReference>
<comment type="subunit">
    <text evidence="13">Homodimer which binds Holliday junction (HJ) DNA. The HJ becomes 2-fold symmetrical on binding to RuvC with unstacked arms; it has a different conformation from HJ DNA in complex with RuvA. In the full resolvosome a probable DNA-RuvA(4)-RuvB(12)-RuvC(2) complex forms which resolves the HJ.</text>
</comment>
<dbReference type="GO" id="GO:0048476">
    <property type="term" value="C:Holliday junction resolvase complex"/>
    <property type="evidence" value="ECO:0007669"/>
    <property type="project" value="UniProtKB-UniRule"/>
</dbReference>
<keyword evidence="8 13" id="KW-0460">Magnesium</keyword>
<keyword evidence="6 13" id="KW-0227">DNA damage</keyword>
<comment type="function">
    <text evidence="13">The RuvA-RuvB-RuvC complex processes Holliday junction (HJ) DNA during genetic recombination and DNA repair. Endonuclease that resolves HJ intermediates. Cleaves cruciform DNA by making single-stranded nicks across the HJ at symmetrical positions within the homologous arms, yielding a 5'-phosphate and a 3'-hydroxyl group; requires a central core of homology in the junction. The consensus cleavage sequence is 5'-(A/T)TT(C/G)-3'. Cleavage occurs on the 3'-side of the TT dinucleotide at the point of strand exchange. HJ branch migration catalyzed by RuvA-RuvB allows RuvC to scan DNA until it finds its consensus sequence, where it cleaves and resolves the cruciform DNA.</text>
</comment>
<evidence type="ECO:0000256" key="11">
    <source>
        <dbReference type="ARBA" id="ARBA00023204"/>
    </source>
</evidence>
<evidence type="ECO:0000313" key="15">
    <source>
        <dbReference type="EMBL" id="OGL82641.1"/>
    </source>
</evidence>
<evidence type="ECO:0000256" key="9">
    <source>
        <dbReference type="ARBA" id="ARBA00023125"/>
    </source>
</evidence>
<protein>
    <recommendedName>
        <fullName evidence="13 14">Crossover junction endodeoxyribonuclease RuvC</fullName>
        <ecNumber evidence="13 14">3.1.21.10</ecNumber>
    </recommendedName>
    <alternativeName>
        <fullName evidence="13">Holliday junction nuclease RuvC</fullName>
    </alternativeName>
    <alternativeName>
        <fullName evidence="13">Holliday junction resolvase RuvC</fullName>
    </alternativeName>
</protein>
<proteinExistence type="inferred from homology"/>
<dbReference type="InterPro" id="IPR012337">
    <property type="entry name" value="RNaseH-like_sf"/>
</dbReference>
<dbReference type="AlphaFoldDB" id="A0A1F7UWH7"/>
<keyword evidence="3 13" id="KW-0540">Nuclease</keyword>
<comment type="caution">
    <text evidence="15">The sequence shown here is derived from an EMBL/GenBank/DDBJ whole genome shotgun (WGS) entry which is preliminary data.</text>
</comment>
<evidence type="ECO:0000256" key="3">
    <source>
        <dbReference type="ARBA" id="ARBA00022722"/>
    </source>
</evidence>
<comment type="subcellular location">
    <subcellularLocation>
        <location evidence="13">Cytoplasm</location>
    </subcellularLocation>
</comment>
<evidence type="ECO:0000256" key="5">
    <source>
        <dbReference type="ARBA" id="ARBA00022759"/>
    </source>
</evidence>
<evidence type="ECO:0000256" key="14">
    <source>
        <dbReference type="NCBIfam" id="TIGR00228"/>
    </source>
</evidence>
<evidence type="ECO:0000256" key="1">
    <source>
        <dbReference type="ARBA" id="ARBA00009518"/>
    </source>
</evidence>
<comment type="cofactor">
    <cofactor evidence="13">
        <name>Mg(2+)</name>
        <dbReference type="ChEBI" id="CHEBI:18420"/>
    </cofactor>
    <text evidence="13">Binds 2 Mg(2+) ion per subunit.</text>
</comment>
<dbReference type="FunFam" id="3.30.420.10:FF:000002">
    <property type="entry name" value="Crossover junction endodeoxyribonuclease RuvC"/>
    <property type="match status" value="1"/>
</dbReference>
<name>A0A1F7UWH7_9BACT</name>
<evidence type="ECO:0000256" key="2">
    <source>
        <dbReference type="ARBA" id="ARBA00022490"/>
    </source>
</evidence>
<dbReference type="NCBIfam" id="NF000711">
    <property type="entry name" value="PRK00039.2-1"/>
    <property type="match status" value="1"/>
</dbReference>
<dbReference type="Proteomes" id="UP000176846">
    <property type="component" value="Unassembled WGS sequence"/>
</dbReference>
<dbReference type="Gene3D" id="3.30.420.10">
    <property type="entry name" value="Ribonuclease H-like superfamily/Ribonuclease H"/>
    <property type="match status" value="1"/>
</dbReference>
<comment type="similarity">
    <text evidence="1 13">Belongs to the RuvC family.</text>
</comment>
<dbReference type="GO" id="GO:0006281">
    <property type="term" value="P:DNA repair"/>
    <property type="evidence" value="ECO:0007669"/>
    <property type="project" value="UniProtKB-UniRule"/>
</dbReference>
<evidence type="ECO:0000256" key="10">
    <source>
        <dbReference type="ARBA" id="ARBA00023172"/>
    </source>
</evidence>
<dbReference type="GO" id="GO:0000287">
    <property type="term" value="F:magnesium ion binding"/>
    <property type="evidence" value="ECO:0007669"/>
    <property type="project" value="UniProtKB-UniRule"/>
</dbReference>
<evidence type="ECO:0000256" key="8">
    <source>
        <dbReference type="ARBA" id="ARBA00022842"/>
    </source>
</evidence>
<evidence type="ECO:0000256" key="4">
    <source>
        <dbReference type="ARBA" id="ARBA00022723"/>
    </source>
</evidence>
<keyword evidence="5 13" id="KW-0255">Endonuclease</keyword>
<dbReference type="PRINTS" id="PR00696">
    <property type="entry name" value="RSOLVASERUVC"/>
</dbReference>
<feature type="binding site" evidence="13">
    <location>
        <position position="72"/>
    </location>
    <ligand>
        <name>Mg(2+)</name>
        <dbReference type="ChEBI" id="CHEBI:18420"/>
        <label>2</label>
    </ligand>
</feature>
<dbReference type="HAMAP" id="MF_00034">
    <property type="entry name" value="RuvC"/>
    <property type="match status" value="1"/>
</dbReference>
<dbReference type="EC" id="3.1.21.10" evidence="13 14"/>
<keyword evidence="4 13" id="KW-0479">Metal-binding</keyword>
<dbReference type="EMBL" id="MGEK01000015">
    <property type="protein sequence ID" value="OGL82641.1"/>
    <property type="molecule type" value="Genomic_DNA"/>
</dbReference>
<evidence type="ECO:0000256" key="7">
    <source>
        <dbReference type="ARBA" id="ARBA00022801"/>
    </source>
</evidence>